<dbReference type="InterPro" id="IPR030048">
    <property type="entry name" value="SurE"/>
</dbReference>
<comment type="catalytic activity">
    <reaction evidence="1">
        <text>a ribonucleoside 5'-phosphate + H2O = a ribonucleoside + phosphate</text>
        <dbReference type="Rhea" id="RHEA:12484"/>
        <dbReference type="ChEBI" id="CHEBI:15377"/>
        <dbReference type="ChEBI" id="CHEBI:18254"/>
        <dbReference type="ChEBI" id="CHEBI:43474"/>
        <dbReference type="ChEBI" id="CHEBI:58043"/>
        <dbReference type="EC" id="3.1.3.5"/>
    </reaction>
</comment>
<evidence type="ECO:0000256" key="2">
    <source>
        <dbReference type="ARBA" id="ARBA00011062"/>
    </source>
</evidence>
<comment type="similarity">
    <text evidence="2">Belongs to the SurE nucleotidase family.</text>
</comment>
<keyword evidence="5" id="KW-0378">Hydrolase</keyword>
<comment type="caution">
    <text evidence="7">The sequence shown here is derived from an EMBL/GenBank/DDBJ whole genome shotgun (WGS) entry which is preliminary data.</text>
</comment>
<organism evidence="7 8">
    <name type="scientific">candidate division CPR3 bacterium GW2011_GWF2_35_18</name>
    <dbReference type="NCBI Taxonomy" id="1618350"/>
    <lineage>
        <taxon>Bacteria</taxon>
        <taxon>Bacteria division CPR3</taxon>
    </lineage>
</organism>
<dbReference type="AlphaFoldDB" id="A0A0G0EPV2"/>
<name>A0A0G0EPV2_UNCC3</name>
<evidence type="ECO:0000313" key="8">
    <source>
        <dbReference type="Proteomes" id="UP000034581"/>
    </source>
</evidence>
<sequence length="260" mass="29058">MEVKNILLTGDDGYNSLGTRVLARLLKDKYNLIIAATKTQQSGVGGKLTFLASHSWGEEVVEGVKAFWVDGTPADTMEFAQGYFKNKFDLIISGINWGENIAYANISSGTVAAAIRGLSVQLSEKAICLSYKRNNSNDWLRNHSLEDGFQEFLKYPGEMASKVIDDCIAKNLYEAKLINVNFPHEATTQVKFTKVSGNSTKYWHYPVIIDHKTHTFIYNKEVYASKIERELDEKLDTGALNKGYISISLMKGIFGDEGIF</sequence>
<dbReference type="EMBL" id="LBQB01000007">
    <property type="protein sequence ID" value="KKP69342.1"/>
    <property type="molecule type" value="Genomic_DNA"/>
</dbReference>
<evidence type="ECO:0000256" key="3">
    <source>
        <dbReference type="ARBA" id="ARBA00012643"/>
    </source>
</evidence>
<evidence type="ECO:0000259" key="6">
    <source>
        <dbReference type="Pfam" id="PF01975"/>
    </source>
</evidence>
<dbReference type="Pfam" id="PF01975">
    <property type="entry name" value="SurE"/>
    <property type="match status" value="1"/>
</dbReference>
<feature type="domain" description="Survival protein SurE-like phosphatase/nucleotidase" evidence="6">
    <location>
        <begin position="6"/>
        <end position="198"/>
    </location>
</feature>
<dbReference type="STRING" id="1618350.UR67_C0007G0047"/>
<dbReference type="Proteomes" id="UP000034581">
    <property type="component" value="Unassembled WGS sequence"/>
</dbReference>
<dbReference type="SUPFAM" id="SSF64167">
    <property type="entry name" value="SurE-like"/>
    <property type="match status" value="1"/>
</dbReference>
<evidence type="ECO:0000256" key="4">
    <source>
        <dbReference type="ARBA" id="ARBA00022723"/>
    </source>
</evidence>
<evidence type="ECO:0000313" key="7">
    <source>
        <dbReference type="EMBL" id="KKP69342.1"/>
    </source>
</evidence>
<dbReference type="PANTHER" id="PTHR30457">
    <property type="entry name" value="5'-NUCLEOTIDASE SURE"/>
    <property type="match status" value="1"/>
</dbReference>
<keyword evidence="4" id="KW-0479">Metal-binding</keyword>
<accession>A0A0G0EPV2</accession>
<dbReference type="EC" id="3.1.3.5" evidence="3"/>
<dbReference type="InterPro" id="IPR002828">
    <property type="entry name" value="SurE-like_Pase/nucleotidase"/>
</dbReference>
<reference evidence="7 8" key="1">
    <citation type="journal article" date="2015" name="Nature">
        <title>rRNA introns, odd ribosomes, and small enigmatic genomes across a large radiation of phyla.</title>
        <authorList>
            <person name="Brown C.T."/>
            <person name="Hug L.A."/>
            <person name="Thomas B.C."/>
            <person name="Sharon I."/>
            <person name="Castelle C.J."/>
            <person name="Singh A."/>
            <person name="Wilkins M.J."/>
            <person name="Williams K.H."/>
            <person name="Banfield J.F."/>
        </authorList>
    </citation>
    <scope>NUCLEOTIDE SEQUENCE [LARGE SCALE GENOMIC DNA]</scope>
</reference>
<proteinExistence type="inferred from homology"/>
<protein>
    <recommendedName>
        <fullName evidence="3">5'-nucleotidase</fullName>
        <ecNumber evidence="3">3.1.3.5</ecNumber>
    </recommendedName>
</protein>
<evidence type="ECO:0000256" key="1">
    <source>
        <dbReference type="ARBA" id="ARBA00000815"/>
    </source>
</evidence>
<dbReference type="PANTHER" id="PTHR30457:SF0">
    <property type="entry name" value="PHOSPHATASE, PUTATIVE (AFU_ORTHOLOGUE AFUA_4G01070)-RELATED"/>
    <property type="match status" value="1"/>
</dbReference>
<dbReference type="GO" id="GO:0046872">
    <property type="term" value="F:metal ion binding"/>
    <property type="evidence" value="ECO:0007669"/>
    <property type="project" value="UniProtKB-KW"/>
</dbReference>
<dbReference type="InterPro" id="IPR036523">
    <property type="entry name" value="SurE-like_sf"/>
</dbReference>
<dbReference type="GO" id="GO:0008253">
    <property type="term" value="F:5'-nucleotidase activity"/>
    <property type="evidence" value="ECO:0007669"/>
    <property type="project" value="UniProtKB-EC"/>
</dbReference>
<evidence type="ECO:0000256" key="5">
    <source>
        <dbReference type="ARBA" id="ARBA00022801"/>
    </source>
</evidence>
<dbReference type="Gene3D" id="3.40.1210.10">
    <property type="entry name" value="Survival protein SurE-like phosphatase/nucleotidase"/>
    <property type="match status" value="1"/>
</dbReference>
<gene>
    <name evidence="7" type="ORF">UR67_C0007G0047</name>
</gene>